<reference evidence="14 15" key="1">
    <citation type="submission" date="2024-04" db="EMBL/GenBank/DDBJ databases">
        <authorList>
            <person name="Rising A."/>
            <person name="Reimegard J."/>
            <person name="Sonavane S."/>
            <person name="Akerstrom W."/>
            <person name="Nylinder S."/>
            <person name="Hedman E."/>
            <person name="Kallberg Y."/>
        </authorList>
    </citation>
    <scope>NUCLEOTIDE SEQUENCE [LARGE SCALE GENOMIC DNA]</scope>
</reference>
<evidence type="ECO:0000256" key="4">
    <source>
        <dbReference type="ARBA" id="ARBA00022692"/>
    </source>
</evidence>
<accession>A0AAV2ALP4</accession>
<evidence type="ECO:0000256" key="2">
    <source>
        <dbReference type="ARBA" id="ARBA00022448"/>
    </source>
</evidence>
<keyword evidence="8" id="KW-0675">Receptor</keyword>
<organism evidence="14 15">
    <name type="scientific">Larinioides sclopetarius</name>
    <dbReference type="NCBI Taxonomy" id="280406"/>
    <lineage>
        <taxon>Eukaryota</taxon>
        <taxon>Metazoa</taxon>
        <taxon>Ecdysozoa</taxon>
        <taxon>Arthropoda</taxon>
        <taxon>Chelicerata</taxon>
        <taxon>Arachnida</taxon>
        <taxon>Araneae</taxon>
        <taxon>Araneomorphae</taxon>
        <taxon>Entelegynae</taxon>
        <taxon>Araneoidea</taxon>
        <taxon>Araneidae</taxon>
        <taxon>Larinioides</taxon>
    </lineage>
</organism>
<dbReference type="AlphaFoldDB" id="A0AAV2ALP4"/>
<name>A0AAV2ALP4_9ARAC</name>
<evidence type="ECO:0000313" key="14">
    <source>
        <dbReference type="EMBL" id="CAL1284857.1"/>
    </source>
</evidence>
<protein>
    <recommendedName>
        <fullName evidence="13">Ionotropic glutamate receptor L-glutamate and glycine-binding domain-containing protein</fullName>
    </recommendedName>
</protein>
<feature type="transmembrane region" description="Helical" evidence="12">
    <location>
        <begin position="378"/>
        <end position="398"/>
    </location>
</feature>
<feature type="transmembrane region" description="Helical" evidence="12">
    <location>
        <begin position="182"/>
        <end position="203"/>
    </location>
</feature>
<dbReference type="GO" id="GO:0005886">
    <property type="term" value="C:plasma membrane"/>
    <property type="evidence" value="ECO:0007669"/>
    <property type="project" value="UniProtKB-SubCell"/>
</dbReference>
<comment type="caution">
    <text evidence="14">The sequence shown here is derived from an EMBL/GenBank/DDBJ whole genome shotgun (WGS) entry which is preliminary data.</text>
</comment>
<dbReference type="Pfam" id="PF10613">
    <property type="entry name" value="Lig_chan-Glu_bd"/>
    <property type="match status" value="1"/>
</dbReference>
<feature type="transmembrane region" description="Helical" evidence="12">
    <location>
        <begin position="117"/>
        <end position="137"/>
    </location>
</feature>
<dbReference type="GO" id="GO:0015276">
    <property type="term" value="F:ligand-gated monoatomic ion channel activity"/>
    <property type="evidence" value="ECO:0007669"/>
    <property type="project" value="InterPro"/>
</dbReference>
<dbReference type="Proteomes" id="UP001497382">
    <property type="component" value="Unassembled WGS sequence"/>
</dbReference>
<keyword evidence="15" id="KW-1185">Reference proteome</keyword>
<dbReference type="InterPro" id="IPR052192">
    <property type="entry name" value="Insect_Ionotropic_Sensory_Rcpt"/>
</dbReference>
<keyword evidence="2" id="KW-0813">Transport</keyword>
<dbReference type="Gene3D" id="3.40.190.10">
    <property type="entry name" value="Periplasmic binding protein-like II"/>
    <property type="match status" value="1"/>
</dbReference>
<evidence type="ECO:0000256" key="5">
    <source>
        <dbReference type="ARBA" id="ARBA00022989"/>
    </source>
</evidence>
<keyword evidence="7 12" id="KW-0472">Membrane</keyword>
<keyword evidence="6" id="KW-0406">Ion transport</keyword>
<evidence type="ECO:0000256" key="11">
    <source>
        <dbReference type="ARBA" id="ARBA00023303"/>
    </source>
</evidence>
<evidence type="ECO:0000256" key="1">
    <source>
        <dbReference type="ARBA" id="ARBA00004651"/>
    </source>
</evidence>
<sequence>MPPFVAVEETEKGDVLGGFIPQIMEMVARWMNLELTFIREPYDTYGDRKNNTWNGMVGMLHRNEVDLILNPILPSDELLEFLYYTNPITIEAYTILAGKKSEEVGLFLYFSVLDKRVWIGIVIALFVISVTSAALFRRARLPYSFHWLSTIWHYFWNLLTYMLKQVPKENFILKKREQALSIFLPVLNMLWVFCIALLVMNIFQSLLVSKLTLMKSSPVVDTIEDLAKSRRVICIAPREIHIEQILKDSDLAIDRLAWTKIDHETTQEKAFQSISRVETGELCIIHGHLIIKDRLSTYFKKKGTCNLHLSPNHFYPFSLLMAIHKRLPPAFAEIFNRGVTRLVDSDITGKWFEAALEVSSLCTSYSDNTLKPLGLEHILGVLVLWAAGLAISSVVLLFEIRLSKRRKAKATGDGGKK</sequence>
<keyword evidence="4 12" id="KW-0812">Transmembrane</keyword>
<evidence type="ECO:0000256" key="8">
    <source>
        <dbReference type="ARBA" id="ARBA00023170"/>
    </source>
</evidence>
<evidence type="ECO:0000256" key="6">
    <source>
        <dbReference type="ARBA" id="ARBA00023065"/>
    </source>
</evidence>
<evidence type="ECO:0000256" key="3">
    <source>
        <dbReference type="ARBA" id="ARBA00022475"/>
    </source>
</evidence>
<evidence type="ECO:0000256" key="12">
    <source>
        <dbReference type="SAM" id="Phobius"/>
    </source>
</evidence>
<dbReference type="PANTHER" id="PTHR42643">
    <property type="entry name" value="IONOTROPIC RECEPTOR 20A-RELATED"/>
    <property type="match status" value="1"/>
</dbReference>
<keyword evidence="5 12" id="KW-1133">Transmembrane helix</keyword>
<evidence type="ECO:0000256" key="9">
    <source>
        <dbReference type="ARBA" id="ARBA00023180"/>
    </source>
</evidence>
<evidence type="ECO:0000313" key="15">
    <source>
        <dbReference type="Proteomes" id="UP001497382"/>
    </source>
</evidence>
<dbReference type="EMBL" id="CAXIEN010000184">
    <property type="protein sequence ID" value="CAL1284857.1"/>
    <property type="molecule type" value="Genomic_DNA"/>
</dbReference>
<keyword evidence="3" id="KW-1003">Cell membrane</keyword>
<keyword evidence="9" id="KW-0325">Glycoprotein</keyword>
<evidence type="ECO:0000256" key="10">
    <source>
        <dbReference type="ARBA" id="ARBA00023286"/>
    </source>
</evidence>
<keyword evidence="11" id="KW-0407">Ion channel</keyword>
<evidence type="ECO:0000256" key="7">
    <source>
        <dbReference type="ARBA" id="ARBA00023136"/>
    </source>
</evidence>
<keyword evidence="10" id="KW-1071">Ligand-gated ion channel</keyword>
<evidence type="ECO:0000259" key="13">
    <source>
        <dbReference type="Pfam" id="PF10613"/>
    </source>
</evidence>
<dbReference type="PANTHER" id="PTHR42643:SF24">
    <property type="entry name" value="IONOTROPIC RECEPTOR 60A"/>
    <property type="match status" value="1"/>
</dbReference>
<dbReference type="SUPFAM" id="SSF53850">
    <property type="entry name" value="Periplasmic binding protein-like II"/>
    <property type="match status" value="1"/>
</dbReference>
<feature type="domain" description="Ionotropic glutamate receptor L-glutamate and glycine-binding" evidence="13">
    <location>
        <begin position="3"/>
        <end position="100"/>
    </location>
</feature>
<gene>
    <name evidence="14" type="ORF">LARSCL_LOCUS13374</name>
</gene>
<comment type="subcellular location">
    <subcellularLocation>
        <location evidence="1">Cell membrane</location>
        <topology evidence="1">Multi-pass membrane protein</topology>
    </subcellularLocation>
</comment>
<dbReference type="InterPro" id="IPR019594">
    <property type="entry name" value="Glu/Gly-bd"/>
</dbReference>
<proteinExistence type="predicted"/>